<dbReference type="SUPFAM" id="SSF51735">
    <property type="entry name" value="NAD(P)-binding Rossmann-fold domains"/>
    <property type="match status" value="1"/>
</dbReference>
<protein>
    <recommendedName>
        <fullName evidence="1">NAD(P)-binding domain-containing protein</fullName>
    </recommendedName>
</protein>
<dbReference type="Pfam" id="PF13460">
    <property type="entry name" value="NAD_binding_10"/>
    <property type="match status" value="1"/>
</dbReference>
<accession>A0A642UUJ9</accession>
<evidence type="ECO:0000259" key="1">
    <source>
        <dbReference type="Pfam" id="PF13460"/>
    </source>
</evidence>
<sequence>MASEQGVIAFFGATGGCANACLALTLKNGYKATALARTPLKLTNMLKEQGIDEETISSNLDIVEGSISDVSAVTKTLFPNNRLVSKIVFGIGGTPKLQLSLLTPITIDNPTVCTDGISSITKALSDIREQNGDQGKPVIAVVSSTGTKGAEDIPIAFKFWYHGLLSVPHNDKTNMERAILSASDVFNGTVIVRPTLLTGSQDISSADQSKLKVGTEKNPAIGYTVSRADVGQWIFEQVVNVNSSKWIGEKVSLTY</sequence>
<evidence type="ECO:0000313" key="2">
    <source>
        <dbReference type="EMBL" id="KAA8905524.1"/>
    </source>
</evidence>
<feature type="domain" description="NAD(P)-binding" evidence="1">
    <location>
        <begin position="12"/>
        <end position="238"/>
    </location>
</feature>
<gene>
    <name evidence="2" type="ORF">TRICI_005271</name>
</gene>
<dbReference type="PANTHER" id="PTHR15020">
    <property type="entry name" value="FLAVIN REDUCTASE-RELATED"/>
    <property type="match status" value="1"/>
</dbReference>
<comment type="caution">
    <text evidence="2">The sequence shown here is derived from an EMBL/GenBank/DDBJ whole genome shotgun (WGS) entry which is preliminary data.</text>
</comment>
<dbReference type="PANTHER" id="PTHR15020:SF50">
    <property type="entry name" value="UPF0659 PROTEIN YMR090W"/>
    <property type="match status" value="1"/>
</dbReference>
<reference evidence="2" key="1">
    <citation type="journal article" date="2019" name="G3 (Bethesda)">
        <title>Genome Assemblies of Two Rare Opportunistic Yeast Pathogens: Diutina rugosa (syn. Candida rugosa) and Trichomonascus ciferrii (syn. Candida ciferrii).</title>
        <authorList>
            <person name="Mixao V."/>
            <person name="Saus E."/>
            <person name="Hansen A.P."/>
            <person name="Lass-Florl C."/>
            <person name="Gabaldon T."/>
        </authorList>
    </citation>
    <scope>NUCLEOTIDE SEQUENCE</scope>
    <source>
        <strain evidence="2">CBS 4856</strain>
    </source>
</reference>
<name>A0A642UUJ9_9ASCO</name>
<dbReference type="OrthoDB" id="63935at2759"/>
<dbReference type="EMBL" id="SWFS01000413">
    <property type="protein sequence ID" value="KAA8905524.1"/>
    <property type="molecule type" value="Genomic_DNA"/>
</dbReference>
<keyword evidence="3" id="KW-1185">Reference proteome</keyword>
<evidence type="ECO:0000313" key="3">
    <source>
        <dbReference type="Proteomes" id="UP000761534"/>
    </source>
</evidence>
<dbReference type="AlphaFoldDB" id="A0A642UUJ9"/>
<dbReference type="Gene3D" id="3.40.50.720">
    <property type="entry name" value="NAD(P)-binding Rossmann-like Domain"/>
    <property type="match status" value="1"/>
</dbReference>
<proteinExistence type="predicted"/>
<dbReference type="InterPro" id="IPR016040">
    <property type="entry name" value="NAD(P)-bd_dom"/>
</dbReference>
<dbReference type="VEuPathDB" id="FungiDB:TRICI_005271"/>
<dbReference type="Proteomes" id="UP000761534">
    <property type="component" value="Unassembled WGS sequence"/>
</dbReference>
<dbReference type="InterPro" id="IPR036291">
    <property type="entry name" value="NAD(P)-bd_dom_sf"/>
</dbReference>
<organism evidence="2 3">
    <name type="scientific">Trichomonascus ciferrii</name>
    <dbReference type="NCBI Taxonomy" id="44093"/>
    <lineage>
        <taxon>Eukaryota</taxon>
        <taxon>Fungi</taxon>
        <taxon>Dikarya</taxon>
        <taxon>Ascomycota</taxon>
        <taxon>Saccharomycotina</taxon>
        <taxon>Dipodascomycetes</taxon>
        <taxon>Dipodascales</taxon>
        <taxon>Trichomonascaceae</taxon>
        <taxon>Trichomonascus</taxon>
        <taxon>Trichomonascus ciferrii complex</taxon>
    </lineage>
</organism>